<dbReference type="PRINTS" id="PR00455">
    <property type="entry name" value="HTHTETR"/>
</dbReference>
<dbReference type="Pfam" id="PF00440">
    <property type="entry name" value="TetR_N"/>
    <property type="match status" value="1"/>
</dbReference>
<protein>
    <submittedName>
        <fullName evidence="6">TetR/AcrR family transcriptional regulator</fullName>
    </submittedName>
</protein>
<comment type="caution">
    <text evidence="6">The sequence shown here is derived from an EMBL/GenBank/DDBJ whole genome shotgun (WGS) entry which is preliminary data.</text>
</comment>
<keyword evidence="3" id="KW-0804">Transcription</keyword>
<dbReference type="InterPro" id="IPR001647">
    <property type="entry name" value="HTH_TetR"/>
</dbReference>
<dbReference type="Proteomes" id="UP001165586">
    <property type="component" value="Unassembled WGS sequence"/>
</dbReference>
<accession>A0ABT2H557</accession>
<dbReference type="PANTHER" id="PTHR30055:SF234">
    <property type="entry name" value="HTH-TYPE TRANSCRIPTIONAL REGULATOR BETI"/>
    <property type="match status" value="1"/>
</dbReference>
<name>A0ABT2H557_9MICO</name>
<organism evidence="6 7">
    <name type="scientific">Herbiconiux daphne</name>
    <dbReference type="NCBI Taxonomy" id="2970914"/>
    <lineage>
        <taxon>Bacteria</taxon>
        <taxon>Bacillati</taxon>
        <taxon>Actinomycetota</taxon>
        <taxon>Actinomycetes</taxon>
        <taxon>Micrococcales</taxon>
        <taxon>Microbacteriaceae</taxon>
        <taxon>Herbiconiux</taxon>
    </lineage>
</organism>
<feature type="domain" description="HTH tetR-type" evidence="5">
    <location>
        <begin position="19"/>
        <end position="79"/>
    </location>
</feature>
<dbReference type="RefSeq" id="WP_259539978.1">
    <property type="nucleotide sequence ID" value="NZ_JANLCJ010000005.1"/>
</dbReference>
<evidence type="ECO:0000256" key="1">
    <source>
        <dbReference type="ARBA" id="ARBA00023015"/>
    </source>
</evidence>
<proteinExistence type="predicted"/>
<keyword evidence="1" id="KW-0805">Transcription regulation</keyword>
<sequence>MVTEKTRSYNSPRRLRDSLDTRRSILDSALELLAAKGYAHVTIAEIATHAGVAVRTVYTSVGSKPEILAAVISRAAAYSGGPEVLEQVRRSTKTAEVLQLLASGTRAGNQSNRAIFDLARSTVGEPEADQLRGVATQLYLDLLHQAAMHLDAMGGLPSGMSAKEAGETLWFCFGFEAWGTVTRDLGLGWDEAESWLIRRAQLLLQA</sequence>
<evidence type="ECO:0000313" key="6">
    <source>
        <dbReference type="EMBL" id="MCS5735072.1"/>
    </source>
</evidence>
<keyword evidence="2 4" id="KW-0238">DNA-binding</keyword>
<keyword evidence="7" id="KW-1185">Reference proteome</keyword>
<evidence type="ECO:0000256" key="3">
    <source>
        <dbReference type="ARBA" id="ARBA00023163"/>
    </source>
</evidence>
<dbReference type="InterPro" id="IPR050109">
    <property type="entry name" value="HTH-type_TetR-like_transc_reg"/>
</dbReference>
<evidence type="ECO:0000256" key="2">
    <source>
        <dbReference type="ARBA" id="ARBA00023125"/>
    </source>
</evidence>
<reference evidence="6" key="1">
    <citation type="submission" date="2022-08" db="EMBL/GenBank/DDBJ databases">
        <authorList>
            <person name="Deng Y."/>
            <person name="Han X.-F."/>
            <person name="Zhang Y.-Q."/>
        </authorList>
    </citation>
    <scope>NUCLEOTIDE SEQUENCE</scope>
    <source>
        <strain evidence="6">CPCC 203386</strain>
    </source>
</reference>
<dbReference type="InterPro" id="IPR009057">
    <property type="entry name" value="Homeodomain-like_sf"/>
</dbReference>
<dbReference type="PANTHER" id="PTHR30055">
    <property type="entry name" value="HTH-TYPE TRANSCRIPTIONAL REGULATOR RUTR"/>
    <property type="match status" value="1"/>
</dbReference>
<dbReference type="Gene3D" id="1.10.357.10">
    <property type="entry name" value="Tetracycline Repressor, domain 2"/>
    <property type="match status" value="1"/>
</dbReference>
<gene>
    <name evidence="6" type="ORF">N1032_15105</name>
</gene>
<feature type="DNA-binding region" description="H-T-H motif" evidence="4">
    <location>
        <begin position="42"/>
        <end position="61"/>
    </location>
</feature>
<dbReference type="SUPFAM" id="SSF46689">
    <property type="entry name" value="Homeodomain-like"/>
    <property type="match status" value="1"/>
</dbReference>
<evidence type="ECO:0000256" key="4">
    <source>
        <dbReference type="PROSITE-ProRule" id="PRU00335"/>
    </source>
</evidence>
<evidence type="ECO:0000259" key="5">
    <source>
        <dbReference type="PROSITE" id="PS50977"/>
    </source>
</evidence>
<dbReference type="EMBL" id="JANLCJ010000005">
    <property type="protein sequence ID" value="MCS5735072.1"/>
    <property type="molecule type" value="Genomic_DNA"/>
</dbReference>
<dbReference type="PROSITE" id="PS50977">
    <property type="entry name" value="HTH_TETR_2"/>
    <property type="match status" value="1"/>
</dbReference>
<evidence type="ECO:0000313" key="7">
    <source>
        <dbReference type="Proteomes" id="UP001165586"/>
    </source>
</evidence>